<reference evidence="5 6" key="1">
    <citation type="journal article" date="2017" name="Front. Microbiol.">
        <title>The Histidine Decarboxylase Gene Cluster of Lactobacillus parabuchneri Was Gained by Horizontal Gene Transfer and Is Mobile within the Species.</title>
        <authorList>
            <person name="Wuthrich D."/>
            <person name="Berthoud H."/>
            <person name="Wechsler D."/>
            <person name="Eugster E."/>
            <person name="Irmler S."/>
            <person name="Bruggmann R."/>
        </authorList>
    </citation>
    <scope>NUCLEOTIDE SEQUENCE [LARGE SCALE GENOMIC DNA]</scope>
    <source>
        <strain evidence="5 6">FAM23169</strain>
    </source>
</reference>
<dbReference type="Pfam" id="PF00575">
    <property type="entry name" value="S1"/>
    <property type="match status" value="1"/>
</dbReference>
<dbReference type="PROSITE" id="PS50126">
    <property type="entry name" value="S1"/>
    <property type="match status" value="1"/>
</dbReference>
<dbReference type="InterPro" id="IPR012340">
    <property type="entry name" value="NA-bd_OB-fold"/>
</dbReference>
<dbReference type="GO" id="GO:0003729">
    <property type="term" value="F:mRNA binding"/>
    <property type="evidence" value="ECO:0007669"/>
    <property type="project" value="TreeGrafter"/>
</dbReference>
<organism evidence="5 6">
    <name type="scientific">Lentilactobacillus parabuchneri</name>
    <dbReference type="NCBI Taxonomy" id="152331"/>
    <lineage>
        <taxon>Bacteria</taxon>
        <taxon>Bacillati</taxon>
        <taxon>Bacillota</taxon>
        <taxon>Bacilli</taxon>
        <taxon>Lactobacillales</taxon>
        <taxon>Lactobacillaceae</taxon>
        <taxon>Lentilactobacillus</taxon>
    </lineage>
</organism>
<dbReference type="GO" id="GO:1990904">
    <property type="term" value="C:ribonucleoprotein complex"/>
    <property type="evidence" value="ECO:0007669"/>
    <property type="project" value="UniProtKB-KW"/>
</dbReference>
<dbReference type="SUPFAM" id="SSF50249">
    <property type="entry name" value="Nucleic acid-binding proteins"/>
    <property type="match status" value="1"/>
</dbReference>
<dbReference type="InterPro" id="IPR003029">
    <property type="entry name" value="S1_domain"/>
</dbReference>
<comment type="caution">
    <text evidence="5">The sequence shown here is derived from an EMBL/GenBank/DDBJ whole genome shotgun (WGS) entry which is preliminary data.</text>
</comment>
<dbReference type="PANTHER" id="PTHR10724:SF7">
    <property type="entry name" value="SMALL RIBOSOMAL SUBUNIT PROTEIN BS1C"/>
    <property type="match status" value="1"/>
</dbReference>
<dbReference type="RefSeq" id="WP_057909576.1">
    <property type="nucleotide sequence ID" value="NZ_CP018796.1"/>
</dbReference>
<accession>A0A1X1FHS5</accession>
<dbReference type="OrthoDB" id="9810507at2"/>
<evidence type="ECO:0000313" key="5">
    <source>
        <dbReference type="EMBL" id="ORN31120.1"/>
    </source>
</evidence>
<keyword evidence="2" id="KW-0689">Ribosomal protein</keyword>
<dbReference type="PANTHER" id="PTHR10724">
    <property type="entry name" value="30S RIBOSOMAL PROTEIN S1"/>
    <property type="match status" value="1"/>
</dbReference>
<protein>
    <submittedName>
        <fullName evidence="5">General stress protein 13</fullName>
    </submittedName>
</protein>
<dbReference type="GO" id="GO:0005840">
    <property type="term" value="C:ribosome"/>
    <property type="evidence" value="ECO:0007669"/>
    <property type="project" value="UniProtKB-KW"/>
</dbReference>
<evidence type="ECO:0000256" key="3">
    <source>
        <dbReference type="ARBA" id="ARBA00023274"/>
    </source>
</evidence>
<dbReference type="GeneID" id="69801976"/>
<dbReference type="GO" id="GO:0003735">
    <property type="term" value="F:structural constituent of ribosome"/>
    <property type="evidence" value="ECO:0007669"/>
    <property type="project" value="TreeGrafter"/>
</dbReference>
<comment type="similarity">
    <text evidence="1">Belongs to the bacterial ribosomal protein bS1 family.</text>
</comment>
<keyword evidence="6" id="KW-1185">Reference proteome</keyword>
<feature type="domain" description="S1 motif" evidence="4">
    <location>
        <begin position="6"/>
        <end position="75"/>
    </location>
</feature>
<dbReference type="Proteomes" id="UP000193009">
    <property type="component" value="Unassembled WGS sequence"/>
</dbReference>
<dbReference type="Gene3D" id="2.40.50.140">
    <property type="entry name" value="Nucleic acid-binding proteins"/>
    <property type="match status" value="1"/>
</dbReference>
<keyword evidence="3" id="KW-0687">Ribonucleoprotein</keyword>
<gene>
    <name evidence="5" type="ORF">FAM23169_00131</name>
</gene>
<sequence>MNLKVGMKVSGVVTGIQPYGVFVDIGEHQQGLIHISECHSGYVADIYRLFKVGQPVNALIIDIDEYSGKISLSTRTTSVNYSVLLHARGFKPRKIHYWTNYQLSLGFKSIARSKKQWLSDARIFFE</sequence>
<dbReference type="AlphaFoldDB" id="A0A1X1FHS5"/>
<dbReference type="EMBL" id="MSBD01000003">
    <property type="protein sequence ID" value="ORN31120.1"/>
    <property type="molecule type" value="Genomic_DNA"/>
</dbReference>
<dbReference type="GO" id="GO:0006412">
    <property type="term" value="P:translation"/>
    <property type="evidence" value="ECO:0007669"/>
    <property type="project" value="TreeGrafter"/>
</dbReference>
<dbReference type="FunFam" id="2.40.50.140:FF:000051">
    <property type="entry name" value="RNA-binding transcriptional accessory protein"/>
    <property type="match status" value="1"/>
</dbReference>
<dbReference type="SMART" id="SM00316">
    <property type="entry name" value="S1"/>
    <property type="match status" value="1"/>
</dbReference>
<proteinExistence type="inferred from homology"/>
<evidence type="ECO:0000259" key="4">
    <source>
        <dbReference type="PROSITE" id="PS50126"/>
    </source>
</evidence>
<dbReference type="InterPro" id="IPR050437">
    <property type="entry name" value="Ribos_protein_bS1-like"/>
</dbReference>
<evidence type="ECO:0000313" key="6">
    <source>
        <dbReference type="Proteomes" id="UP000193009"/>
    </source>
</evidence>
<evidence type="ECO:0000256" key="2">
    <source>
        <dbReference type="ARBA" id="ARBA00022980"/>
    </source>
</evidence>
<dbReference type="NCBIfam" id="NF040579">
    <property type="entry name" value="S1_dom_CvfD"/>
    <property type="match status" value="1"/>
</dbReference>
<dbReference type="KEGG" id="lpar:FAM21731_00139"/>
<name>A0A1X1FHS5_9LACO</name>
<evidence type="ECO:0000256" key="1">
    <source>
        <dbReference type="ARBA" id="ARBA00006767"/>
    </source>
</evidence>
<dbReference type="GO" id="GO:0005737">
    <property type="term" value="C:cytoplasm"/>
    <property type="evidence" value="ECO:0007669"/>
    <property type="project" value="UniProtKB-ARBA"/>
</dbReference>